<feature type="DNA-binding region" description="H-T-H motif" evidence="3">
    <location>
        <begin position="31"/>
        <end position="50"/>
    </location>
</feature>
<dbReference type="Pfam" id="PF00440">
    <property type="entry name" value="TetR_N"/>
    <property type="match status" value="1"/>
</dbReference>
<dbReference type="Pfam" id="PF21303">
    <property type="entry name" value="TetR_C_39"/>
    <property type="match status" value="1"/>
</dbReference>
<dbReference type="InterPro" id="IPR001647">
    <property type="entry name" value="HTH_TetR"/>
</dbReference>
<protein>
    <submittedName>
        <fullName evidence="5">TetR/AcrR family transcriptional regulator</fullName>
    </submittedName>
</protein>
<dbReference type="Proteomes" id="UP001059773">
    <property type="component" value="Chromosome"/>
</dbReference>
<reference evidence="5" key="1">
    <citation type="submission" date="2022-07" db="EMBL/GenBank/DDBJ databases">
        <title>FELIX.</title>
        <authorList>
            <person name="Wan K.H."/>
            <person name="Park S."/>
            <person name="Lawrence Q."/>
            <person name="Eichenberger J.P."/>
            <person name="Booth B.W."/>
            <person name="Piaggio A.J."/>
            <person name="Chandler J.C."/>
            <person name="Franklin A.B."/>
            <person name="Celniker S.E."/>
        </authorList>
    </citation>
    <scope>NUCLEOTIDE SEQUENCE</scope>
    <source>
        <strain evidence="5">QA-1986 374</strain>
    </source>
</reference>
<dbReference type="RefSeq" id="WP_256706807.1">
    <property type="nucleotide sequence ID" value="NZ_CP101914.1"/>
</dbReference>
<dbReference type="PROSITE" id="PS01081">
    <property type="entry name" value="HTH_TETR_1"/>
    <property type="match status" value="1"/>
</dbReference>
<keyword evidence="6" id="KW-1185">Reference proteome</keyword>
<dbReference type="PRINTS" id="PR00455">
    <property type="entry name" value="HTHTETR"/>
</dbReference>
<evidence type="ECO:0000259" key="4">
    <source>
        <dbReference type="PROSITE" id="PS50977"/>
    </source>
</evidence>
<dbReference type="PROSITE" id="PS50977">
    <property type="entry name" value="HTH_TETR_2"/>
    <property type="match status" value="1"/>
</dbReference>
<dbReference type="SUPFAM" id="SSF46689">
    <property type="entry name" value="Homeodomain-like"/>
    <property type="match status" value="1"/>
</dbReference>
<evidence type="ECO:0000256" key="2">
    <source>
        <dbReference type="ARBA" id="ARBA00023125"/>
    </source>
</evidence>
<accession>A0ABY5JNL1</accession>
<proteinExistence type="predicted"/>
<dbReference type="InterPro" id="IPR023772">
    <property type="entry name" value="DNA-bd_HTH_TetR-type_CS"/>
</dbReference>
<keyword evidence="1" id="KW-0678">Repressor</keyword>
<evidence type="ECO:0000313" key="5">
    <source>
        <dbReference type="EMBL" id="UUI01414.1"/>
    </source>
</evidence>
<dbReference type="Gene3D" id="1.10.357.10">
    <property type="entry name" value="Tetracycline Repressor, domain 2"/>
    <property type="match status" value="1"/>
</dbReference>
<dbReference type="InterPro" id="IPR009057">
    <property type="entry name" value="Homeodomain-like_sf"/>
</dbReference>
<feature type="domain" description="HTH tetR-type" evidence="4">
    <location>
        <begin position="8"/>
        <end position="68"/>
    </location>
</feature>
<organism evidence="5 6">
    <name type="scientific">Oceanobacillus jeddahense</name>
    <dbReference type="NCBI Taxonomy" id="1462527"/>
    <lineage>
        <taxon>Bacteria</taxon>
        <taxon>Bacillati</taxon>
        <taxon>Bacillota</taxon>
        <taxon>Bacilli</taxon>
        <taxon>Bacillales</taxon>
        <taxon>Bacillaceae</taxon>
        <taxon>Oceanobacillus</taxon>
    </lineage>
</organism>
<sequence length="221" mass="25405">MSRKYNAKQTRENIIETAIQLFMEKGFEKTSMQDIANTLGISKGGIYHHFKSKEDIIDIVRENKANSVEAQLNKWRETIKAQSAKEELIAILEKNITDQQAHSMDEVFRTQMKSPDFIVSMMKNSIDSSAPAFAQIIKEGIEDGSITTNYPEECAEVFFLLINIWCDPVIFQADPEKSYKRLQFVQEMMKSMGIDIVSDKVIEETADLLKKLYPEAYDQKE</sequence>
<evidence type="ECO:0000313" key="6">
    <source>
        <dbReference type="Proteomes" id="UP001059773"/>
    </source>
</evidence>
<dbReference type="PANTHER" id="PTHR43479">
    <property type="entry name" value="ACREF/ENVCD OPERON REPRESSOR-RELATED"/>
    <property type="match status" value="1"/>
</dbReference>
<gene>
    <name evidence="5" type="ORF">NP439_15290</name>
</gene>
<keyword evidence="2 3" id="KW-0238">DNA-binding</keyword>
<dbReference type="PANTHER" id="PTHR43479:SF11">
    <property type="entry name" value="ACREF_ENVCD OPERON REPRESSOR-RELATED"/>
    <property type="match status" value="1"/>
</dbReference>
<evidence type="ECO:0000256" key="1">
    <source>
        <dbReference type="ARBA" id="ARBA00022491"/>
    </source>
</evidence>
<name>A0ABY5JNL1_9BACI</name>
<dbReference type="EMBL" id="CP101914">
    <property type="protein sequence ID" value="UUI01414.1"/>
    <property type="molecule type" value="Genomic_DNA"/>
</dbReference>
<dbReference type="InterPro" id="IPR050624">
    <property type="entry name" value="HTH-type_Tx_Regulator"/>
</dbReference>
<dbReference type="InterPro" id="IPR049149">
    <property type="entry name" value="TetR/AcrR_C"/>
</dbReference>
<evidence type="ECO:0000256" key="3">
    <source>
        <dbReference type="PROSITE-ProRule" id="PRU00335"/>
    </source>
</evidence>